<dbReference type="AlphaFoldDB" id="A0A426ZVS3"/>
<name>A0A426ZVS3_ENSVE</name>
<evidence type="ECO:0000313" key="3">
    <source>
        <dbReference type="Proteomes" id="UP000287651"/>
    </source>
</evidence>
<feature type="non-terminal residue" evidence="2">
    <location>
        <position position="1"/>
    </location>
</feature>
<dbReference type="Proteomes" id="UP000287651">
    <property type="component" value="Unassembled WGS sequence"/>
</dbReference>
<proteinExistence type="predicted"/>
<feature type="compositionally biased region" description="Basic and acidic residues" evidence="1">
    <location>
        <begin position="60"/>
        <end position="83"/>
    </location>
</feature>
<evidence type="ECO:0000313" key="2">
    <source>
        <dbReference type="EMBL" id="RRT68084.1"/>
    </source>
</evidence>
<protein>
    <submittedName>
        <fullName evidence="2">Uncharacterized protein</fullName>
    </submittedName>
</protein>
<feature type="compositionally biased region" description="Low complexity" evidence="1">
    <location>
        <begin position="43"/>
        <end position="59"/>
    </location>
</feature>
<feature type="compositionally biased region" description="Polar residues" evidence="1">
    <location>
        <begin position="1"/>
        <end position="10"/>
    </location>
</feature>
<dbReference type="EMBL" id="AMZH03004812">
    <property type="protein sequence ID" value="RRT68084.1"/>
    <property type="molecule type" value="Genomic_DNA"/>
</dbReference>
<evidence type="ECO:0000256" key="1">
    <source>
        <dbReference type="SAM" id="MobiDB-lite"/>
    </source>
</evidence>
<comment type="caution">
    <text evidence="2">The sequence shown here is derived from an EMBL/GenBank/DDBJ whole genome shotgun (WGS) entry which is preliminary data.</text>
</comment>
<gene>
    <name evidence="2" type="ORF">B296_00038638</name>
</gene>
<sequence length="110" mass="12587">SNRPRIQKSSSGREERGRIAPWAASRPAATRGKGKTGHVWTTPSSASSPPWLRPRSLRPFLEESNRNRSTANRERERGRDEKKRKGAERQWSPNSRGGLCNYSIKRYARN</sequence>
<reference evidence="2 3" key="1">
    <citation type="journal article" date="2014" name="Agronomy (Basel)">
        <title>A Draft Genome Sequence for Ensete ventricosum, the Drought-Tolerant Tree Against Hunger.</title>
        <authorList>
            <person name="Harrison J."/>
            <person name="Moore K.A."/>
            <person name="Paszkiewicz K."/>
            <person name="Jones T."/>
            <person name="Grant M."/>
            <person name="Ambacheew D."/>
            <person name="Muzemil S."/>
            <person name="Studholme D.J."/>
        </authorList>
    </citation>
    <scope>NUCLEOTIDE SEQUENCE [LARGE SCALE GENOMIC DNA]</scope>
</reference>
<organism evidence="2 3">
    <name type="scientific">Ensete ventricosum</name>
    <name type="common">Abyssinian banana</name>
    <name type="synonym">Musa ensete</name>
    <dbReference type="NCBI Taxonomy" id="4639"/>
    <lineage>
        <taxon>Eukaryota</taxon>
        <taxon>Viridiplantae</taxon>
        <taxon>Streptophyta</taxon>
        <taxon>Embryophyta</taxon>
        <taxon>Tracheophyta</taxon>
        <taxon>Spermatophyta</taxon>
        <taxon>Magnoliopsida</taxon>
        <taxon>Liliopsida</taxon>
        <taxon>Zingiberales</taxon>
        <taxon>Musaceae</taxon>
        <taxon>Ensete</taxon>
    </lineage>
</organism>
<feature type="region of interest" description="Disordered" evidence="1">
    <location>
        <begin position="1"/>
        <end position="110"/>
    </location>
</feature>
<accession>A0A426ZVS3</accession>